<sequence>MPQTALETTADDRSDAILSSIRQIFIAKGFDGASMQDLARAAGMSVGNFYRYFPSKAAIIEALVARDLAETEQDFAAIINSPAPMVRLRQTIAERVSGKVCDEDGPLWAEICAAALRKPEIAQVLTRMETEIAGYLITIFAHATGLPGPEAARRFGAHAAVIVMMVKSAAMVAQVENVSQADVVALIRRNIDHMLNEISPDDVKG</sequence>
<keyword evidence="2 4" id="KW-0238">DNA-binding</keyword>
<keyword evidence="7" id="KW-1185">Reference proteome</keyword>
<evidence type="ECO:0000256" key="4">
    <source>
        <dbReference type="PROSITE-ProRule" id="PRU00335"/>
    </source>
</evidence>
<dbReference type="InterPro" id="IPR001647">
    <property type="entry name" value="HTH_TetR"/>
</dbReference>
<keyword evidence="3" id="KW-0804">Transcription</keyword>
<organism evidence="6 7">
    <name type="scientific">Fertoeibacter niger</name>
    <dbReference type="NCBI Taxonomy" id="2656921"/>
    <lineage>
        <taxon>Bacteria</taxon>
        <taxon>Pseudomonadati</taxon>
        <taxon>Pseudomonadota</taxon>
        <taxon>Alphaproteobacteria</taxon>
        <taxon>Rhodobacterales</taxon>
        <taxon>Paracoccaceae</taxon>
        <taxon>Fertoeibacter</taxon>
    </lineage>
</organism>
<keyword evidence="1" id="KW-0805">Transcription regulation</keyword>
<dbReference type="Pfam" id="PF00440">
    <property type="entry name" value="TetR_N"/>
    <property type="match status" value="1"/>
</dbReference>
<gene>
    <name evidence="6" type="ORF">GEU84_014850</name>
</gene>
<dbReference type="GO" id="GO:0003700">
    <property type="term" value="F:DNA-binding transcription factor activity"/>
    <property type="evidence" value="ECO:0007669"/>
    <property type="project" value="TreeGrafter"/>
</dbReference>
<dbReference type="Proteomes" id="UP000484076">
    <property type="component" value="Unassembled WGS sequence"/>
</dbReference>
<dbReference type="PANTHER" id="PTHR30055">
    <property type="entry name" value="HTH-TYPE TRANSCRIPTIONAL REGULATOR RUTR"/>
    <property type="match status" value="1"/>
</dbReference>
<dbReference type="InterPro" id="IPR050109">
    <property type="entry name" value="HTH-type_TetR-like_transc_reg"/>
</dbReference>
<evidence type="ECO:0000256" key="1">
    <source>
        <dbReference type="ARBA" id="ARBA00023015"/>
    </source>
</evidence>
<evidence type="ECO:0000256" key="3">
    <source>
        <dbReference type="ARBA" id="ARBA00023163"/>
    </source>
</evidence>
<dbReference type="AlphaFoldDB" id="A0A8X8KQ06"/>
<evidence type="ECO:0000256" key="2">
    <source>
        <dbReference type="ARBA" id="ARBA00023125"/>
    </source>
</evidence>
<feature type="domain" description="HTH tetR-type" evidence="5">
    <location>
        <begin position="11"/>
        <end position="71"/>
    </location>
</feature>
<reference evidence="6" key="1">
    <citation type="submission" date="2020-05" db="EMBL/GenBank/DDBJ databases">
        <title>Fertoebacter nigrum gen. nov., sp. nov., a new member of the family Rhodobacteraceae.</title>
        <authorList>
            <person name="Szuroczki S."/>
            <person name="Abbaszade G."/>
            <person name="Buni D."/>
            <person name="Schumann P."/>
            <person name="Toth E."/>
        </authorList>
    </citation>
    <scope>NUCLEOTIDE SEQUENCE</scope>
    <source>
        <strain evidence="6">RG-N-1a</strain>
    </source>
</reference>
<protein>
    <submittedName>
        <fullName evidence="6">TetR/AcrR family transcriptional regulator</fullName>
    </submittedName>
</protein>
<name>A0A8X8KQ06_9RHOB</name>
<dbReference type="EMBL" id="WHUT02000009">
    <property type="protein sequence ID" value="NUB45675.1"/>
    <property type="molecule type" value="Genomic_DNA"/>
</dbReference>
<dbReference type="RefSeq" id="WP_152827724.1">
    <property type="nucleotide sequence ID" value="NZ_WHUT02000009.1"/>
</dbReference>
<dbReference type="SUPFAM" id="SSF46689">
    <property type="entry name" value="Homeodomain-like"/>
    <property type="match status" value="1"/>
</dbReference>
<evidence type="ECO:0000259" key="5">
    <source>
        <dbReference type="PROSITE" id="PS50977"/>
    </source>
</evidence>
<dbReference type="InterPro" id="IPR009057">
    <property type="entry name" value="Homeodomain-like_sf"/>
</dbReference>
<dbReference type="PRINTS" id="PR00455">
    <property type="entry name" value="HTHTETR"/>
</dbReference>
<feature type="DNA-binding region" description="H-T-H motif" evidence="4">
    <location>
        <begin position="34"/>
        <end position="53"/>
    </location>
</feature>
<dbReference type="GO" id="GO:0000976">
    <property type="term" value="F:transcription cis-regulatory region binding"/>
    <property type="evidence" value="ECO:0007669"/>
    <property type="project" value="TreeGrafter"/>
</dbReference>
<dbReference type="PROSITE" id="PS50977">
    <property type="entry name" value="HTH_TETR_2"/>
    <property type="match status" value="1"/>
</dbReference>
<evidence type="ECO:0000313" key="6">
    <source>
        <dbReference type="EMBL" id="NUB45675.1"/>
    </source>
</evidence>
<proteinExistence type="predicted"/>
<dbReference type="PANTHER" id="PTHR30055:SF234">
    <property type="entry name" value="HTH-TYPE TRANSCRIPTIONAL REGULATOR BETI"/>
    <property type="match status" value="1"/>
</dbReference>
<comment type="caution">
    <text evidence="6">The sequence shown here is derived from an EMBL/GenBank/DDBJ whole genome shotgun (WGS) entry which is preliminary data.</text>
</comment>
<accession>A0A8X8KQ06</accession>
<evidence type="ECO:0000313" key="7">
    <source>
        <dbReference type="Proteomes" id="UP000484076"/>
    </source>
</evidence>
<dbReference type="Gene3D" id="1.10.357.10">
    <property type="entry name" value="Tetracycline Repressor, domain 2"/>
    <property type="match status" value="1"/>
</dbReference>